<dbReference type="Gene3D" id="3.20.20.210">
    <property type="match status" value="1"/>
</dbReference>
<reference evidence="2" key="1">
    <citation type="submission" date="2017-02" db="EMBL/GenBank/DDBJ databases">
        <title>Delving into the versatile metabolic prowess of the omnipresent phylum Bacteroidetes.</title>
        <authorList>
            <person name="Nobu M.K."/>
            <person name="Mei R."/>
            <person name="Narihiro T."/>
            <person name="Kuroda K."/>
            <person name="Liu W.-T."/>
        </authorList>
    </citation>
    <scope>NUCLEOTIDE SEQUENCE</scope>
    <source>
        <strain evidence="2">ADurb.Bin417</strain>
    </source>
</reference>
<evidence type="ECO:0000259" key="1">
    <source>
        <dbReference type="Pfam" id="PF01208"/>
    </source>
</evidence>
<dbReference type="InterPro" id="IPR000257">
    <property type="entry name" value="Uroporphyrinogen_deCOase"/>
</dbReference>
<protein>
    <submittedName>
        <fullName evidence="2">Uroporphyrinogen decarboxylase (URO-D)</fullName>
    </submittedName>
</protein>
<sequence>MVAIQDWFGLDRFQIRKLSAMRPEYGQLEKADRLIADLEGYRRLKDFLYPGTGQATAWLAEAADAQRNRDIVTGLILEGPFWFPRILFGIEAHLYAFYDHPEAMRLIIEDLADYHLRILEAARQTIRPELVLFSEDMSYNHGPMLSRKTFDEFISPYYRRIVPRLKEFGWPAVIDSDGQIGPLLEWFAPTGVDAFLPLEHQAGVDIVELRRRHPRHRFIGAFDKMVLNRGEAAVEAEFERLRPVMAGGGYVPGVDHQTPPGVSLAEYRDYLVRLAGWCRRAAG</sequence>
<comment type="caution">
    <text evidence="2">The sequence shown here is derived from an EMBL/GenBank/DDBJ whole genome shotgun (WGS) entry which is preliminary data.</text>
</comment>
<gene>
    <name evidence="2" type="ORF">BWY73_01474</name>
</gene>
<accession>A0A1V5M8N1</accession>
<dbReference type="Proteomes" id="UP000485484">
    <property type="component" value="Unassembled WGS sequence"/>
</dbReference>
<dbReference type="SUPFAM" id="SSF51726">
    <property type="entry name" value="UROD/MetE-like"/>
    <property type="match status" value="1"/>
</dbReference>
<dbReference type="AlphaFoldDB" id="A0A1V5M8N1"/>
<name>A0A1V5M8N1_UNCT6</name>
<dbReference type="InterPro" id="IPR038071">
    <property type="entry name" value="UROD/MetE-like_sf"/>
</dbReference>
<evidence type="ECO:0000313" key="2">
    <source>
        <dbReference type="EMBL" id="OPZ89587.1"/>
    </source>
</evidence>
<dbReference type="EMBL" id="MWAK01000350">
    <property type="protein sequence ID" value="OPZ89587.1"/>
    <property type="molecule type" value="Genomic_DNA"/>
</dbReference>
<feature type="domain" description="Uroporphyrinogen decarboxylase (URO-D)" evidence="1">
    <location>
        <begin position="70"/>
        <end position="266"/>
    </location>
</feature>
<dbReference type="GO" id="GO:0004853">
    <property type="term" value="F:uroporphyrinogen decarboxylase activity"/>
    <property type="evidence" value="ECO:0007669"/>
    <property type="project" value="InterPro"/>
</dbReference>
<organism evidence="2">
    <name type="scientific">candidate division TA06 bacterium ADurb.Bin417</name>
    <dbReference type="NCBI Taxonomy" id="1852828"/>
    <lineage>
        <taxon>Bacteria</taxon>
        <taxon>Bacteria division TA06</taxon>
    </lineage>
</organism>
<dbReference type="GO" id="GO:0006779">
    <property type="term" value="P:porphyrin-containing compound biosynthetic process"/>
    <property type="evidence" value="ECO:0007669"/>
    <property type="project" value="InterPro"/>
</dbReference>
<proteinExistence type="predicted"/>
<dbReference type="Pfam" id="PF01208">
    <property type="entry name" value="URO-D"/>
    <property type="match status" value="1"/>
</dbReference>